<evidence type="ECO:0000256" key="2">
    <source>
        <dbReference type="ARBA" id="ARBA00008072"/>
    </source>
</evidence>
<proteinExistence type="inferred from homology"/>
<organism evidence="7 8">
    <name type="scientific">Clohesyomyces aquaticus</name>
    <dbReference type="NCBI Taxonomy" id="1231657"/>
    <lineage>
        <taxon>Eukaryota</taxon>
        <taxon>Fungi</taxon>
        <taxon>Dikarya</taxon>
        <taxon>Ascomycota</taxon>
        <taxon>Pezizomycotina</taxon>
        <taxon>Dothideomycetes</taxon>
        <taxon>Pleosporomycetidae</taxon>
        <taxon>Pleosporales</taxon>
        <taxon>Lindgomycetaceae</taxon>
        <taxon>Clohesyomyces</taxon>
    </lineage>
</organism>
<dbReference type="InterPro" id="IPR011032">
    <property type="entry name" value="GroES-like_sf"/>
</dbReference>
<keyword evidence="5" id="KW-0560">Oxidoreductase</keyword>
<sequence length="357" mass="38417">MTTPSIPKTMKAVQLVEVLDPFNLLLAVVTDIPVPEVGPNDVLVKIGAAGFCHTDYQVWEGVYESPLPIVPSHEPVGTIVAIGKEVDRKWKIGDRVGVLLFRHMCGHCSHCETTKDIRFCENGDFAGLKGDGGMAEYMIGDADNIARLPDEIGFVQGAPLMCAGATVWGGIESTGVAPGEPIGIIGIGGLGSLAVQFAKALGHPVVAIDNRAEGRELATAFKYKADLVISPDEPDAVDKVKKWAGKAGLPALVGCTDNVEVNHWALKLLRPNAGLFAPLGLHVDGFKFNSFELIFNQLKVVGSLVSTQKQAQEMLNFVAKHGIKSWITEFPIERAPELPELYMNPHLKGRLVVKISD</sequence>
<dbReference type="OrthoDB" id="1879366at2759"/>
<reference evidence="7 8" key="1">
    <citation type="submission" date="2016-07" db="EMBL/GenBank/DDBJ databases">
        <title>Pervasive Adenine N6-methylation of Active Genes in Fungi.</title>
        <authorList>
            <consortium name="DOE Joint Genome Institute"/>
            <person name="Mondo S.J."/>
            <person name="Dannebaum R.O."/>
            <person name="Kuo R.C."/>
            <person name="Labutti K."/>
            <person name="Haridas S."/>
            <person name="Kuo A."/>
            <person name="Salamov A."/>
            <person name="Ahrendt S.R."/>
            <person name="Lipzen A."/>
            <person name="Sullivan W."/>
            <person name="Andreopoulos W.B."/>
            <person name="Clum A."/>
            <person name="Lindquist E."/>
            <person name="Daum C."/>
            <person name="Ramamoorthy G.K."/>
            <person name="Gryganskyi A."/>
            <person name="Culley D."/>
            <person name="Magnuson J.K."/>
            <person name="James T.Y."/>
            <person name="O'Malley M.A."/>
            <person name="Stajich J.E."/>
            <person name="Spatafora J.W."/>
            <person name="Visel A."/>
            <person name="Grigoriev I.V."/>
        </authorList>
    </citation>
    <scope>NUCLEOTIDE SEQUENCE [LARGE SCALE GENOMIC DNA]</scope>
    <source>
        <strain evidence="7 8">CBS 115471</strain>
    </source>
</reference>
<evidence type="ECO:0000313" key="8">
    <source>
        <dbReference type="Proteomes" id="UP000193144"/>
    </source>
</evidence>
<dbReference type="Gene3D" id="3.40.50.720">
    <property type="entry name" value="NAD(P)-binding Rossmann-like Domain"/>
    <property type="match status" value="1"/>
</dbReference>
<evidence type="ECO:0000259" key="6">
    <source>
        <dbReference type="SMART" id="SM00829"/>
    </source>
</evidence>
<evidence type="ECO:0000313" key="7">
    <source>
        <dbReference type="EMBL" id="ORY13377.1"/>
    </source>
</evidence>
<dbReference type="SMART" id="SM00829">
    <property type="entry name" value="PKS_ER"/>
    <property type="match status" value="1"/>
</dbReference>
<name>A0A1Y1ZTK0_9PLEO</name>
<dbReference type="Proteomes" id="UP000193144">
    <property type="component" value="Unassembled WGS sequence"/>
</dbReference>
<dbReference type="EMBL" id="MCFA01000042">
    <property type="protein sequence ID" value="ORY13377.1"/>
    <property type="molecule type" value="Genomic_DNA"/>
</dbReference>
<evidence type="ECO:0000256" key="3">
    <source>
        <dbReference type="ARBA" id="ARBA00022723"/>
    </source>
</evidence>
<dbReference type="InterPro" id="IPR020843">
    <property type="entry name" value="ER"/>
</dbReference>
<evidence type="ECO:0000256" key="5">
    <source>
        <dbReference type="ARBA" id="ARBA00023002"/>
    </source>
</evidence>
<gene>
    <name evidence="7" type="ORF">BCR34DRAFT_623817</name>
</gene>
<evidence type="ECO:0000256" key="4">
    <source>
        <dbReference type="ARBA" id="ARBA00022833"/>
    </source>
</evidence>
<accession>A0A1Y1ZTK0</accession>
<dbReference type="InterPro" id="IPR013149">
    <property type="entry name" value="ADH-like_C"/>
</dbReference>
<keyword evidence="3" id="KW-0479">Metal-binding</keyword>
<feature type="domain" description="Enoyl reductase (ER)" evidence="6">
    <location>
        <begin position="17"/>
        <end position="353"/>
    </location>
</feature>
<dbReference type="Pfam" id="PF08240">
    <property type="entry name" value="ADH_N"/>
    <property type="match status" value="1"/>
</dbReference>
<dbReference type="SUPFAM" id="SSF50129">
    <property type="entry name" value="GroES-like"/>
    <property type="match status" value="1"/>
</dbReference>
<dbReference type="PANTHER" id="PTHR42940:SF8">
    <property type="entry name" value="VACUOLAR PROTEIN SORTING-ASSOCIATED PROTEIN 11"/>
    <property type="match status" value="1"/>
</dbReference>
<evidence type="ECO:0000256" key="1">
    <source>
        <dbReference type="ARBA" id="ARBA00001947"/>
    </source>
</evidence>
<dbReference type="STRING" id="1231657.A0A1Y1ZTK0"/>
<comment type="cofactor">
    <cofactor evidence="1">
        <name>Zn(2+)</name>
        <dbReference type="ChEBI" id="CHEBI:29105"/>
    </cofactor>
</comment>
<dbReference type="Gene3D" id="3.90.180.10">
    <property type="entry name" value="Medium-chain alcohol dehydrogenases, catalytic domain"/>
    <property type="match status" value="1"/>
</dbReference>
<dbReference type="PANTHER" id="PTHR42940">
    <property type="entry name" value="ALCOHOL DEHYDROGENASE 1-RELATED"/>
    <property type="match status" value="1"/>
</dbReference>
<keyword evidence="8" id="KW-1185">Reference proteome</keyword>
<dbReference type="InterPro" id="IPR013154">
    <property type="entry name" value="ADH-like_N"/>
</dbReference>
<comment type="caution">
    <text evidence="7">The sequence shown here is derived from an EMBL/GenBank/DDBJ whole genome shotgun (WGS) entry which is preliminary data.</text>
</comment>
<dbReference type="GO" id="GO:0005737">
    <property type="term" value="C:cytoplasm"/>
    <property type="evidence" value="ECO:0007669"/>
    <property type="project" value="TreeGrafter"/>
</dbReference>
<dbReference type="Pfam" id="PF00107">
    <property type="entry name" value="ADH_zinc_N"/>
    <property type="match status" value="1"/>
</dbReference>
<dbReference type="SUPFAM" id="SSF51735">
    <property type="entry name" value="NAD(P)-binding Rossmann-fold domains"/>
    <property type="match status" value="1"/>
</dbReference>
<protein>
    <submittedName>
        <fullName evidence="7">Chaperonin 10-like protein</fullName>
    </submittedName>
</protein>
<dbReference type="GO" id="GO:0046872">
    <property type="term" value="F:metal ion binding"/>
    <property type="evidence" value="ECO:0007669"/>
    <property type="project" value="UniProtKB-KW"/>
</dbReference>
<keyword evidence="4" id="KW-0862">Zinc</keyword>
<dbReference type="InterPro" id="IPR036291">
    <property type="entry name" value="NAD(P)-bd_dom_sf"/>
</dbReference>
<dbReference type="AlphaFoldDB" id="A0A1Y1ZTK0"/>
<dbReference type="GO" id="GO:0004022">
    <property type="term" value="F:alcohol dehydrogenase (NAD+) activity"/>
    <property type="evidence" value="ECO:0007669"/>
    <property type="project" value="TreeGrafter"/>
</dbReference>
<comment type="similarity">
    <text evidence="2">Belongs to the zinc-containing alcohol dehydrogenase family.</text>
</comment>